<dbReference type="Proteomes" id="UP000352698">
    <property type="component" value="Unassembled WGS sequence"/>
</dbReference>
<dbReference type="InterPro" id="IPR019931">
    <property type="entry name" value="LPXTG_anchor"/>
</dbReference>
<name>A0A7Z9DJJ7_ENTHR</name>
<evidence type="ECO:0000259" key="7">
    <source>
        <dbReference type="Pfam" id="PF00746"/>
    </source>
</evidence>
<evidence type="ECO:0000256" key="2">
    <source>
        <dbReference type="ARBA" id="ARBA00022525"/>
    </source>
</evidence>
<dbReference type="AlphaFoldDB" id="A0A7Z9DJJ7"/>
<evidence type="ECO:0000313" key="9">
    <source>
        <dbReference type="Proteomes" id="UP000352698"/>
    </source>
</evidence>
<feature type="transmembrane region" description="Helical" evidence="6">
    <location>
        <begin position="90"/>
        <end position="109"/>
    </location>
</feature>
<feature type="domain" description="Gram-positive cocci surface proteins LPxTG" evidence="7">
    <location>
        <begin position="74"/>
        <end position="113"/>
    </location>
</feature>
<sequence>MDNTPVVFTIDSDTTVVNVTKYNVKESQDTPVNPTNKNEGIPTKNNLSNSSKYTISMAKYNQTNNPKEKKSSVDGKRTYLPKTSEKTNKWLTWIGGGIFLVVSVGIFSLKKKKSSTQTVDDRDR</sequence>
<keyword evidence="6" id="KW-1133">Transmembrane helix</keyword>
<evidence type="ECO:0000256" key="3">
    <source>
        <dbReference type="ARBA" id="ARBA00022729"/>
    </source>
</evidence>
<evidence type="ECO:0000256" key="6">
    <source>
        <dbReference type="SAM" id="Phobius"/>
    </source>
</evidence>
<evidence type="ECO:0000256" key="5">
    <source>
        <dbReference type="SAM" id="MobiDB-lite"/>
    </source>
</evidence>
<keyword evidence="2" id="KW-0964">Secreted</keyword>
<feature type="region of interest" description="Disordered" evidence="5">
    <location>
        <begin position="26"/>
        <end position="81"/>
    </location>
</feature>
<dbReference type="Pfam" id="PF00746">
    <property type="entry name" value="Gram_pos_anchor"/>
    <property type="match status" value="1"/>
</dbReference>
<comment type="caution">
    <text evidence="8">The sequence shown here is derived from an EMBL/GenBank/DDBJ whole genome shotgun (WGS) entry which is preliminary data.</text>
</comment>
<evidence type="ECO:0000313" key="8">
    <source>
        <dbReference type="EMBL" id="VTQ73763.1"/>
    </source>
</evidence>
<organism evidence="8 9">
    <name type="scientific">Enterococcus hirae</name>
    <dbReference type="NCBI Taxonomy" id="1354"/>
    <lineage>
        <taxon>Bacteria</taxon>
        <taxon>Bacillati</taxon>
        <taxon>Bacillota</taxon>
        <taxon>Bacilli</taxon>
        <taxon>Lactobacillales</taxon>
        <taxon>Enterococcaceae</taxon>
        <taxon>Enterococcus</taxon>
    </lineage>
</organism>
<dbReference type="EMBL" id="CABEEP010000002">
    <property type="protein sequence ID" value="VTQ73763.1"/>
    <property type="molecule type" value="Genomic_DNA"/>
</dbReference>
<keyword evidence="6" id="KW-0812">Transmembrane</keyword>
<dbReference type="NCBIfam" id="TIGR01167">
    <property type="entry name" value="LPXTG_anchor"/>
    <property type="match status" value="1"/>
</dbReference>
<evidence type="ECO:0000256" key="4">
    <source>
        <dbReference type="ARBA" id="ARBA00023088"/>
    </source>
</evidence>
<accession>A0A7Z9DJJ7</accession>
<dbReference type="RefSeq" id="WP_010738076.1">
    <property type="nucleotide sequence ID" value="NZ_CABEEP010000002.1"/>
</dbReference>
<keyword evidence="3" id="KW-0732">Signal</keyword>
<evidence type="ECO:0000256" key="1">
    <source>
        <dbReference type="ARBA" id="ARBA00022512"/>
    </source>
</evidence>
<gene>
    <name evidence="8" type="ORF">NCTC12204_02756</name>
</gene>
<feature type="compositionally biased region" description="Polar residues" evidence="5">
    <location>
        <begin position="29"/>
        <end position="65"/>
    </location>
</feature>
<reference evidence="8 9" key="1">
    <citation type="submission" date="2019-05" db="EMBL/GenBank/DDBJ databases">
        <authorList>
            <consortium name="Pathogen Informatics"/>
        </authorList>
    </citation>
    <scope>NUCLEOTIDE SEQUENCE [LARGE SCALE GENOMIC DNA]</scope>
    <source>
        <strain evidence="8 9">NCTC12204</strain>
    </source>
</reference>
<keyword evidence="4" id="KW-0572">Peptidoglycan-anchor</keyword>
<proteinExistence type="predicted"/>
<protein>
    <submittedName>
        <fullName evidence="8">LPXTG cell wall anchor domain</fullName>
    </submittedName>
</protein>
<keyword evidence="1" id="KW-0134">Cell wall</keyword>
<feature type="compositionally biased region" description="Basic and acidic residues" evidence="5">
    <location>
        <begin position="66"/>
        <end position="81"/>
    </location>
</feature>
<keyword evidence="6" id="KW-0472">Membrane</keyword>